<feature type="region of interest" description="Disordered" evidence="1">
    <location>
        <begin position="377"/>
        <end position="403"/>
    </location>
</feature>
<evidence type="ECO:0000313" key="2">
    <source>
        <dbReference type="Proteomes" id="UP000694843"/>
    </source>
</evidence>
<dbReference type="AlphaFoldDB" id="A0A8B7PE34"/>
<name>A0A8B7PE34_HYAAZ</name>
<feature type="region of interest" description="Disordered" evidence="1">
    <location>
        <begin position="103"/>
        <end position="124"/>
    </location>
</feature>
<proteinExistence type="predicted"/>
<accession>A0A8B7PE34</accession>
<feature type="region of interest" description="Disordered" evidence="1">
    <location>
        <begin position="482"/>
        <end position="517"/>
    </location>
</feature>
<dbReference type="OrthoDB" id="6372889at2759"/>
<feature type="compositionally biased region" description="Polar residues" evidence="1">
    <location>
        <begin position="678"/>
        <end position="699"/>
    </location>
</feature>
<feature type="region of interest" description="Disordered" evidence="1">
    <location>
        <begin position="177"/>
        <end position="203"/>
    </location>
</feature>
<organism evidence="2 3">
    <name type="scientific">Hyalella azteca</name>
    <name type="common">Amphipod</name>
    <dbReference type="NCBI Taxonomy" id="294128"/>
    <lineage>
        <taxon>Eukaryota</taxon>
        <taxon>Metazoa</taxon>
        <taxon>Ecdysozoa</taxon>
        <taxon>Arthropoda</taxon>
        <taxon>Crustacea</taxon>
        <taxon>Multicrustacea</taxon>
        <taxon>Malacostraca</taxon>
        <taxon>Eumalacostraca</taxon>
        <taxon>Peracarida</taxon>
        <taxon>Amphipoda</taxon>
        <taxon>Senticaudata</taxon>
        <taxon>Talitrida</taxon>
        <taxon>Talitroidea</taxon>
        <taxon>Hyalellidae</taxon>
        <taxon>Hyalella</taxon>
    </lineage>
</organism>
<protein>
    <submittedName>
        <fullName evidence="3">Uncharacterized protein LOC108680025</fullName>
    </submittedName>
</protein>
<reference evidence="3" key="1">
    <citation type="submission" date="2025-08" db="UniProtKB">
        <authorList>
            <consortium name="RefSeq"/>
        </authorList>
    </citation>
    <scope>IDENTIFICATION</scope>
    <source>
        <tissue evidence="3">Whole organism</tissue>
    </source>
</reference>
<dbReference type="Proteomes" id="UP000694843">
    <property type="component" value="Unplaced"/>
</dbReference>
<feature type="region of interest" description="Disordered" evidence="1">
    <location>
        <begin position="297"/>
        <end position="323"/>
    </location>
</feature>
<dbReference type="GeneID" id="108680025"/>
<evidence type="ECO:0000256" key="1">
    <source>
        <dbReference type="SAM" id="MobiDB-lite"/>
    </source>
</evidence>
<feature type="region of interest" description="Disordered" evidence="1">
    <location>
        <begin position="998"/>
        <end position="1054"/>
    </location>
</feature>
<feature type="region of interest" description="Disordered" evidence="1">
    <location>
        <begin position="616"/>
        <end position="699"/>
    </location>
</feature>
<dbReference type="KEGG" id="hazt:108680025"/>
<dbReference type="RefSeq" id="XP_018024270.1">
    <property type="nucleotide sequence ID" value="XM_018168781.1"/>
</dbReference>
<feature type="region of interest" description="Disordered" evidence="1">
    <location>
        <begin position="337"/>
        <end position="363"/>
    </location>
</feature>
<keyword evidence="2" id="KW-1185">Reference proteome</keyword>
<evidence type="ECO:0000313" key="3">
    <source>
        <dbReference type="RefSeq" id="XP_018024270.1"/>
    </source>
</evidence>
<feature type="region of interest" description="Disordered" evidence="1">
    <location>
        <begin position="138"/>
        <end position="163"/>
    </location>
</feature>
<feature type="region of interest" description="Disordered" evidence="1">
    <location>
        <begin position="217"/>
        <end position="243"/>
    </location>
</feature>
<sequence>MLKHQAQAAGDLFDADAEGTREGIVGKTLPEGITYFTLIHFIITLIIHHPLHHPHHHMRVHAAASSSSVNHQLQQLSASIGQLGSRLSALELSLDQQLSKLSATSAQEGHAGKSSSSSPPSGTRRQVFIIKSTIRDTQASLHHQVHHQGHAGKSSSSSPPSGTRRQVFIIKSTIRDTQASLHHQVHHQGHAGKSSSSSPPSGTRRQVFIIKSTIRDTQASLHHQVHHQGHAGKSSSSSPPSGTRRQVFIIKSTIRDTQASLHHQVHHQGHAGKSSSSSPPSGTRRQVFIIKSTIRDTQASLHHQVHHQGHAGKSSSSSPPSGTRRQVFIIKSTIRDTQASLHHQVHHQGHAGKSSSSSPPSGTRRQVFIIKSTIRDTQASLHHQVHHQGHAGKSSSSSPPSGTRRQVFIIKSTIRDTQSLVTQLERFDVTDSPGQVNSSTVGHVNVSQVETNSTHRPPPADDALTGIQQENRSMSQLRNRYQQQQQRQYQRRFQQQQQQQQNKQLMPNQQQNYQQQNQLLHQQRQQLQQQQPCAMQDFVIEEIAQRLEKSLTRSFAALRASINSDVTTSLADVIHTSEVELRNQHRVLTQLILEQATTIQRNLTLQLKEQTCICNKNDNSKSNSDNHKDGNENTGVDNDNNNDEDKDTSSSKHLRVGARKGTSGAPSRGTAEHASVAAATSSSNGQWAAMDRTSQPTCSPDVSTVAALSEVKVLLRSVLSASEDLRRSIRQQTTEGLDQLQLLHRRFAALLGLINSDPDNGQSLASELQELENLVENSYTSILHAQNVFIASCHRIQDEEPLVEAKIADILDKIVTSIELGQQYNREQLGELRQLVHKMGSQNTSMVTSPYGYHLTRVSPNMDNTLMEAWIQVVRGVNSTSDRLGAVAGRVAQVQNNLISTTWTALGDRKDLVDQLLTSAKDLYGYARNQLQVLSDLSFNIEKTLSSRPPPEIPSQSLTLRDFNPKSLTEVRLPHACTEALRPLLRFQALEENRATDTVNGVKADRKASASGNTDDDDAIPAWYTDPDIVSGNYGTPQRRFPSFREDDWPDQYDEYSQDYQDANLLQEETDDNSVNASSNVSSATNATVIADPSGQFSNDTQRIVNVTAVIPITNDNSSIGDDVPGSLPLGEVKLNSTDENSLEFRPLKVELESREDVKKSPRDFELRN</sequence>
<feature type="region of interest" description="Disordered" evidence="1">
    <location>
        <begin position="257"/>
        <end position="283"/>
    </location>
</feature>
<gene>
    <name evidence="3" type="primary">LOC108680025</name>
</gene>